<keyword evidence="4" id="KW-1185">Reference proteome</keyword>
<dbReference type="AlphaFoldDB" id="A0A1I8JRL3"/>
<proteinExistence type="predicted"/>
<name>A0A1I8JRL3_9PLAT</name>
<evidence type="ECO:0000256" key="2">
    <source>
        <dbReference type="ARBA" id="ARBA00023157"/>
    </source>
</evidence>
<sequence>RRTCAQFGHTCQAGWSGHPNRVPVHLPSRLLSRRSHRATVSRTVDECLATSRPPPCPAFEQCLNTIGSYHCRTIQCPAGYVYDSRQRRGCMKKGRLVLQTAGEGKLVLRLGEEGWDGADAGGGRFWCLQTARGRELVLRLERRVETGVPRACRPEDRNCNSTNGNSLKFIVINVLPKHNNFTLKIIDARHVNQLRPSDNNSNARTPDWLGKLGRMFQMKIKAECYRGGDKPNISHNLQCEQTEHFVRVLQSVAAQHVGAAPLPKPTK</sequence>
<dbReference type="Gene3D" id="2.10.25.10">
    <property type="entry name" value="Laminin"/>
    <property type="match status" value="1"/>
</dbReference>
<organism evidence="4 5">
    <name type="scientific">Macrostomum lignano</name>
    <dbReference type="NCBI Taxonomy" id="282301"/>
    <lineage>
        <taxon>Eukaryota</taxon>
        <taxon>Metazoa</taxon>
        <taxon>Spiralia</taxon>
        <taxon>Lophotrochozoa</taxon>
        <taxon>Platyhelminthes</taxon>
        <taxon>Rhabditophora</taxon>
        <taxon>Macrostomorpha</taxon>
        <taxon>Macrostomida</taxon>
        <taxon>Macrostomidae</taxon>
        <taxon>Macrostomum</taxon>
    </lineage>
</organism>
<dbReference type="Pfam" id="PF07645">
    <property type="entry name" value="EGF_CA"/>
    <property type="match status" value="1"/>
</dbReference>
<dbReference type="WBParaSite" id="snap_masked-unitig_41774-processed-gene-0.0-mRNA-1">
    <property type="protein sequence ID" value="snap_masked-unitig_41774-processed-gene-0.0-mRNA-1"/>
    <property type="gene ID" value="snap_masked-unitig_41774-processed-gene-0.0"/>
</dbReference>
<protein>
    <submittedName>
        <fullName evidence="5">EGF_CA domain-containing protein</fullName>
    </submittedName>
</protein>
<keyword evidence="1" id="KW-0245">EGF-like domain</keyword>
<evidence type="ECO:0000313" key="5">
    <source>
        <dbReference type="WBParaSite" id="snap_masked-unitig_41774-processed-gene-0.0-mRNA-1"/>
    </source>
</evidence>
<dbReference type="InterPro" id="IPR049883">
    <property type="entry name" value="NOTCH1_EGF-like"/>
</dbReference>
<dbReference type="Proteomes" id="UP000095280">
    <property type="component" value="Unplaced"/>
</dbReference>
<dbReference type="CDD" id="cd00054">
    <property type="entry name" value="EGF_CA"/>
    <property type="match status" value="1"/>
</dbReference>
<reference evidence="5" key="1">
    <citation type="submission" date="2016-11" db="UniProtKB">
        <authorList>
            <consortium name="WormBaseParasite"/>
        </authorList>
    </citation>
    <scope>IDENTIFICATION</scope>
</reference>
<evidence type="ECO:0000313" key="4">
    <source>
        <dbReference type="Proteomes" id="UP000095280"/>
    </source>
</evidence>
<accession>A0A1I8JRL3</accession>
<evidence type="ECO:0000256" key="1">
    <source>
        <dbReference type="ARBA" id="ARBA00022536"/>
    </source>
</evidence>
<evidence type="ECO:0000259" key="3">
    <source>
        <dbReference type="SMART" id="SM00179"/>
    </source>
</evidence>
<feature type="domain" description="EGF-like calcium-binding" evidence="3">
    <location>
        <begin position="43"/>
        <end position="91"/>
    </location>
</feature>
<dbReference type="SMART" id="SM00179">
    <property type="entry name" value="EGF_CA"/>
    <property type="match status" value="1"/>
</dbReference>
<keyword evidence="2" id="KW-1015">Disulfide bond</keyword>
<dbReference type="GO" id="GO:0005509">
    <property type="term" value="F:calcium ion binding"/>
    <property type="evidence" value="ECO:0007669"/>
    <property type="project" value="InterPro"/>
</dbReference>
<dbReference type="SUPFAM" id="SSF57196">
    <property type="entry name" value="EGF/Laminin"/>
    <property type="match status" value="1"/>
</dbReference>
<dbReference type="InterPro" id="IPR001881">
    <property type="entry name" value="EGF-like_Ca-bd_dom"/>
</dbReference>